<dbReference type="GeneID" id="9478807"/>
<dbReference type="Proteomes" id="UP000006643">
    <property type="component" value="Unassembled WGS sequence"/>
</dbReference>
<dbReference type="VEuPathDB" id="FungiDB:PITG_04901"/>
<gene>
    <name evidence="1" type="ORF">PITG_04901</name>
</gene>
<dbReference type="HOGENOM" id="CLU_2364206_0_0_1"/>
<protein>
    <submittedName>
        <fullName evidence="1">Uncharacterized protein</fullName>
    </submittedName>
</protein>
<evidence type="ECO:0000313" key="1">
    <source>
        <dbReference type="EMBL" id="EEY68444.1"/>
    </source>
</evidence>
<organism evidence="1 2">
    <name type="scientific">Phytophthora infestans (strain T30-4)</name>
    <name type="common">Potato late blight agent</name>
    <dbReference type="NCBI Taxonomy" id="403677"/>
    <lineage>
        <taxon>Eukaryota</taxon>
        <taxon>Sar</taxon>
        <taxon>Stramenopiles</taxon>
        <taxon>Oomycota</taxon>
        <taxon>Peronosporomycetes</taxon>
        <taxon>Peronosporales</taxon>
        <taxon>Peronosporaceae</taxon>
        <taxon>Phytophthora</taxon>
    </lineage>
</organism>
<accession>D0N2B5</accession>
<sequence>MGMFRVPEALVHVDDDGFLGLRLCSAKAAIEIFRDVVIILLREEAIGIGFGNRTTNANAEATEIWRRIAQQQLGMEIDDSVRETKNPNVAVSAISK</sequence>
<dbReference type="RefSeq" id="XP_002905603.1">
    <property type="nucleotide sequence ID" value="XM_002905557.1"/>
</dbReference>
<name>D0N2B5_PHYIT</name>
<dbReference type="InParanoid" id="D0N2B5"/>
<dbReference type="EMBL" id="DS028123">
    <property type="protein sequence ID" value="EEY68444.1"/>
    <property type="molecule type" value="Genomic_DNA"/>
</dbReference>
<dbReference type="KEGG" id="pif:PITG_04901"/>
<proteinExistence type="predicted"/>
<evidence type="ECO:0000313" key="2">
    <source>
        <dbReference type="Proteomes" id="UP000006643"/>
    </source>
</evidence>
<keyword evidence="2" id="KW-1185">Reference proteome</keyword>
<dbReference type="AlphaFoldDB" id="D0N2B5"/>
<reference evidence="2" key="1">
    <citation type="journal article" date="2009" name="Nature">
        <title>Genome sequence and analysis of the Irish potato famine pathogen Phytophthora infestans.</title>
        <authorList>
            <consortium name="The Broad Institute Genome Sequencing Platform"/>
            <person name="Haas B.J."/>
            <person name="Kamoun S."/>
            <person name="Zody M.C."/>
            <person name="Jiang R.H."/>
            <person name="Handsaker R.E."/>
            <person name="Cano L.M."/>
            <person name="Grabherr M."/>
            <person name="Kodira C.D."/>
            <person name="Raffaele S."/>
            <person name="Torto-Alalibo T."/>
            <person name="Bozkurt T.O."/>
            <person name="Ah-Fong A.M."/>
            <person name="Alvarado L."/>
            <person name="Anderson V.L."/>
            <person name="Armstrong M.R."/>
            <person name="Avrova A."/>
            <person name="Baxter L."/>
            <person name="Beynon J."/>
            <person name="Boevink P.C."/>
            <person name="Bollmann S.R."/>
            <person name="Bos J.I."/>
            <person name="Bulone V."/>
            <person name="Cai G."/>
            <person name="Cakir C."/>
            <person name="Carrington J.C."/>
            <person name="Chawner M."/>
            <person name="Conti L."/>
            <person name="Costanzo S."/>
            <person name="Ewan R."/>
            <person name="Fahlgren N."/>
            <person name="Fischbach M.A."/>
            <person name="Fugelstad J."/>
            <person name="Gilroy E.M."/>
            <person name="Gnerre S."/>
            <person name="Green P.J."/>
            <person name="Grenville-Briggs L.J."/>
            <person name="Griffith J."/>
            <person name="Grunwald N.J."/>
            <person name="Horn K."/>
            <person name="Horner N.R."/>
            <person name="Hu C.H."/>
            <person name="Huitema E."/>
            <person name="Jeong D.H."/>
            <person name="Jones A.M."/>
            <person name="Jones J.D."/>
            <person name="Jones R.W."/>
            <person name="Karlsson E.K."/>
            <person name="Kunjeti S.G."/>
            <person name="Lamour K."/>
            <person name="Liu Z."/>
            <person name="Ma L."/>
            <person name="Maclean D."/>
            <person name="Chibucos M.C."/>
            <person name="McDonald H."/>
            <person name="McWalters J."/>
            <person name="Meijer H.J."/>
            <person name="Morgan W."/>
            <person name="Morris P.F."/>
            <person name="Munro C.A."/>
            <person name="O'Neill K."/>
            <person name="Ospina-Giraldo M."/>
            <person name="Pinzon A."/>
            <person name="Pritchard L."/>
            <person name="Ramsahoye B."/>
            <person name="Ren Q."/>
            <person name="Restrepo S."/>
            <person name="Roy S."/>
            <person name="Sadanandom A."/>
            <person name="Savidor A."/>
            <person name="Schornack S."/>
            <person name="Schwartz D.C."/>
            <person name="Schumann U.D."/>
            <person name="Schwessinger B."/>
            <person name="Seyer L."/>
            <person name="Sharpe T."/>
            <person name="Silvar C."/>
            <person name="Song J."/>
            <person name="Studholme D.J."/>
            <person name="Sykes S."/>
            <person name="Thines M."/>
            <person name="van de Vondervoort P.J."/>
            <person name="Phuntumart V."/>
            <person name="Wawra S."/>
            <person name="Weide R."/>
            <person name="Win J."/>
            <person name="Young C."/>
            <person name="Zhou S."/>
            <person name="Fry W."/>
            <person name="Meyers B.C."/>
            <person name="van West P."/>
            <person name="Ristaino J."/>
            <person name="Govers F."/>
            <person name="Birch P.R."/>
            <person name="Whisson S.C."/>
            <person name="Judelson H.S."/>
            <person name="Nusbaum C."/>
        </authorList>
    </citation>
    <scope>NUCLEOTIDE SEQUENCE [LARGE SCALE GENOMIC DNA]</scope>
    <source>
        <strain evidence="2">T30-4</strain>
    </source>
</reference>